<dbReference type="EnsemblPlants" id="Solyc04g054750.2.1">
    <property type="protein sequence ID" value="Solyc04g054750.2.1.1"/>
    <property type="gene ID" value="Solyc04g054750.2"/>
</dbReference>
<organism evidence="1">
    <name type="scientific">Solanum lycopersicum</name>
    <name type="common">Tomato</name>
    <name type="synonym">Lycopersicon esculentum</name>
    <dbReference type="NCBI Taxonomy" id="4081"/>
    <lineage>
        <taxon>Eukaryota</taxon>
        <taxon>Viridiplantae</taxon>
        <taxon>Streptophyta</taxon>
        <taxon>Embryophyta</taxon>
        <taxon>Tracheophyta</taxon>
        <taxon>Spermatophyta</taxon>
        <taxon>Magnoliopsida</taxon>
        <taxon>eudicotyledons</taxon>
        <taxon>Gunneridae</taxon>
        <taxon>Pentapetalae</taxon>
        <taxon>asterids</taxon>
        <taxon>lamiids</taxon>
        <taxon>Solanales</taxon>
        <taxon>Solanaceae</taxon>
        <taxon>Solanoideae</taxon>
        <taxon>Solaneae</taxon>
        <taxon>Solanum</taxon>
        <taxon>Solanum subgen. Lycopersicon</taxon>
    </lineage>
</organism>
<accession>A0A3Q7G2C8</accession>
<dbReference type="PaxDb" id="4081-Solyc04g054750.1.1"/>
<proteinExistence type="predicted"/>
<evidence type="ECO:0000313" key="2">
    <source>
        <dbReference type="Proteomes" id="UP000004994"/>
    </source>
</evidence>
<name>A0A3Q7G2C8_SOLLC</name>
<keyword evidence="2" id="KW-1185">Reference proteome</keyword>
<dbReference type="Proteomes" id="UP000004994">
    <property type="component" value="Chromosome 4"/>
</dbReference>
<reference evidence="1" key="2">
    <citation type="submission" date="2019-01" db="UniProtKB">
        <authorList>
            <consortium name="EnsemblPlants"/>
        </authorList>
    </citation>
    <scope>IDENTIFICATION</scope>
    <source>
        <strain evidence="1">cv. Heinz 1706</strain>
    </source>
</reference>
<reference evidence="1" key="1">
    <citation type="journal article" date="2012" name="Nature">
        <title>The tomato genome sequence provides insights into fleshy fruit evolution.</title>
        <authorList>
            <consortium name="Tomato Genome Consortium"/>
        </authorList>
    </citation>
    <scope>NUCLEOTIDE SEQUENCE [LARGE SCALE GENOMIC DNA]</scope>
    <source>
        <strain evidence="1">cv. Heinz 1706</strain>
    </source>
</reference>
<dbReference type="AlphaFoldDB" id="A0A3Q7G2C8"/>
<sequence length="29" mass="3387">MKEETIYKATESFDEAKKLNQGGFDTIYE</sequence>
<protein>
    <submittedName>
        <fullName evidence="1">Uncharacterized protein</fullName>
    </submittedName>
</protein>
<dbReference type="Gramene" id="Solyc04g054750.2.1">
    <property type="protein sequence ID" value="Solyc04g054750.2.1.1"/>
    <property type="gene ID" value="Solyc04g054750.2"/>
</dbReference>
<evidence type="ECO:0000313" key="1">
    <source>
        <dbReference type="EnsemblPlants" id="Solyc04g054750.2.1.1"/>
    </source>
</evidence>
<dbReference type="InParanoid" id="A0A3Q7G2C8"/>